<evidence type="ECO:0000313" key="3">
    <source>
        <dbReference type="Proteomes" id="UP001515480"/>
    </source>
</evidence>
<feature type="region of interest" description="Disordered" evidence="1">
    <location>
        <begin position="224"/>
        <end position="253"/>
    </location>
</feature>
<sequence length="253" mass="27684">MSEIQPPHTTHILQGEDVVHFCVFKPAYHQQKLLVLAKKVTTGKYRLSVKDLLACAREPWETAFNLENTLKAWQKIGVQPFNRRVYWDLVAAKEKREKIASEVSIDPELLTVTGMVQEKTAKRKAAEEAAKNKKDARVAKRQQQAADANQLGSLVISALTHAGQLEQLKVGEIRGALAFKGVAAASNLLKAQLKQLLSDALQLPSEGPVPRFVLPALNVVAAAPAAPEPAHESDDSNDDITDESDEEEGEIVA</sequence>
<protein>
    <submittedName>
        <fullName evidence="2">Uncharacterized protein</fullName>
    </submittedName>
</protein>
<gene>
    <name evidence="2" type="ORF">AB1Y20_006998</name>
</gene>
<proteinExistence type="predicted"/>
<comment type="caution">
    <text evidence="2">The sequence shown here is derived from an EMBL/GenBank/DDBJ whole genome shotgun (WGS) entry which is preliminary data.</text>
</comment>
<feature type="compositionally biased region" description="Acidic residues" evidence="1">
    <location>
        <begin position="235"/>
        <end position="253"/>
    </location>
</feature>
<dbReference type="Proteomes" id="UP001515480">
    <property type="component" value="Unassembled WGS sequence"/>
</dbReference>
<evidence type="ECO:0000256" key="1">
    <source>
        <dbReference type="SAM" id="MobiDB-lite"/>
    </source>
</evidence>
<evidence type="ECO:0000313" key="2">
    <source>
        <dbReference type="EMBL" id="KAL1510704.1"/>
    </source>
</evidence>
<accession>A0AB34J1Z3</accession>
<dbReference type="EMBL" id="JBGBPQ010000015">
    <property type="protein sequence ID" value="KAL1510704.1"/>
    <property type="molecule type" value="Genomic_DNA"/>
</dbReference>
<keyword evidence="3" id="KW-1185">Reference proteome</keyword>
<name>A0AB34J1Z3_PRYPA</name>
<dbReference type="AlphaFoldDB" id="A0AB34J1Z3"/>
<organism evidence="2 3">
    <name type="scientific">Prymnesium parvum</name>
    <name type="common">Toxic golden alga</name>
    <dbReference type="NCBI Taxonomy" id="97485"/>
    <lineage>
        <taxon>Eukaryota</taxon>
        <taxon>Haptista</taxon>
        <taxon>Haptophyta</taxon>
        <taxon>Prymnesiophyceae</taxon>
        <taxon>Prymnesiales</taxon>
        <taxon>Prymnesiaceae</taxon>
        <taxon>Prymnesium</taxon>
    </lineage>
</organism>
<reference evidence="2 3" key="1">
    <citation type="journal article" date="2024" name="Science">
        <title>Giant polyketide synthase enzymes in the biosynthesis of giant marine polyether toxins.</title>
        <authorList>
            <person name="Fallon T.R."/>
            <person name="Shende V.V."/>
            <person name="Wierzbicki I.H."/>
            <person name="Pendleton A.L."/>
            <person name="Watervoot N.F."/>
            <person name="Auber R.P."/>
            <person name="Gonzalez D.J."/>
            <person name="Wisecaver J.H."/>
            <person name="Moore B.S."/>
        </authorList>
    </citation>
    <scope>NUCLEOTIDE SEQUENCE [LARGE SCALE GENOMIC DNA]</scope>
    <source>
        <strain evidence="2 3">12B1</strain>
    </source>
</reference>